<keyword evidence="7" id="KW-0539">Nucleus</keyword>
<dbReference type="InterPro" id="IPR052066">
    <property type="entry name" value="Glycosphingolipid_Hydrolases"/>
</dbReference>
<sequence>MRKGNYAQRIGGGAPVYLAAVLEYLAAEILELAGNAARDNRKSRIVPRHLQLAIRNDDELNRLLGHVTIAQGGVLPNIHSSLLPKKDDKKESNANSKRKITTTRVLPPSNNFSDDDGNNAAPVCCNDKRAVKRSLQTSISAHSNDLSRIAGVDQEHQILDNFGRQKFFRGLNVVNKGAPYYPVFDKFNAITSFSEKDAQILQSVNMNVIRLGVLWAGVEPIRGKYNDTYLDIIRGIDIMSQKFCGDGFPNWASMPGLLPFPLPINLPIPFKDGNPVPDKCPLNWAPLYGSNAVSVAWQNLYDNRDGLLDAFSAQWAYIAQKFKDVDNVLGYEIINEPWAGNVFADPKLFNPKIAENKNIQGLLEKVNTAIRKVDDKSVVFYGGVTWDSANDLTVPGGDNYKNRSVLSFHYYKPPQLKGVEVQFVKIAENINGTGGGQMLTEFDATWNSGKNIASLLDLIQKADKHLVSWIGWQYKDFGPLRLSVRPGISDEGLVNKDTGEIRTEMANLFSRTYPESVAGKTQKFFFNDTDGHFYLLYQIDPSIKAPTVIRAQTLYHYPKGLNVTVSPAEKVNITQDVNLVYLDAVEGKAQKNDLIVVNIIAKQ</sequence>
<dbReference type="GO" id="GO:1901136">
    <property type="term" value="P:carbohydrate derivative catabolic process"/>
    <property type="evidence" value="ECO:0007669"/>
    <property type="project" value="UniProtKB-ARBA"/>
</dbReference>
<evidence type="ECO:0000256" key="6">
    <source>
        <dbReference type="ARBA" id="ARBA00022801"/>
    </source>
</evidence>
<keyword evidence="8 9" id="KW-0326">Glycosidase</keyword>
<evidence type="ECO:0000313" key="15">
    <source>
        <dbReference type="EMBL" id="CAG8611724.1"/>
    </source>
</evidence>
<dbReference type="InterPro" id="IPR002119">
    <property type="entry name" value="Histone_H2A"/>
</dbReference>
<dbReference type="EMBL" id="CAJVPS010005145">
    <property type="protein sequence ID" value="CAG8611724.1"/>
    <property type="molecule type" value="Genomic_DNA"/>
</dbReference>
<dbReference type="AlphaFoldDB" id="A0A9N9CQR4"/>
<dbReference type="Proteomes" id="UP000789508">
    <property type="component" value="Unassembled WGS sequence"/>
</dbReference>
<dbReference type="Gene3D" id="3.20.20.80">
    <property type="entry name" value="Glycosidases"/>
    <property type="match status" value="1"/>
</dbReference>
<evidence type="ECO:0000256" key="9">
    <source>
        <dbReference type="RuleBase" id="RU361153"/>
    </source>
</evidence>
<comment type="similarity">
    <text evidence="4">Belongs to the histone H2A family.</text>
</comment>
<dbReference type="Pfam" id="PF00125">
    <property type="entry name" value="Histone"/>
    <property type="match status" value="1"/>
</dbReference>
<evidence type="ECO:0000256" key="10">
    <source>
        <dbReference type="SAM" id="MobiDB-lite"/>
    </source>
</evidence>
<reference evidence="15" key="1">
    <citation type="submission" date="2021-06" db="EMBL/GenBank/DDBJ databases">
        <authorList>
            <person name="Kallberg Y."/>
            <person name="Tangrot J."/>
            <person name="Rosling A."/>
        </authorList>
    </citation>
    <scope>NUCLEOTIDE SEQUENCE</scope>
    <source>
        <strain evidence="15">FL130A</strain>
    </source>
</reference>
<evidence type="ECO:0000259" key="12">
    <source>
        <dbReference type="Pfam" id="PF00150"/>
    </source>
</evidence>
<feature type="domain" description="Core Histone H2A/H2B/H3" evidence="11">
    <location>
        <begin position="7"/>
        <end position="55"/>
    </location>
</feature>
<dbReference type="PANTHER" id="PTHR31308:SF3">
    <property type="entry name" value="ENDOGLYCOCERAMIDASE"/>
    <property type="match status" value="1"/>
</dbReference>
<feature type="domain" description="Glycoside hydrolase family 5" evidence="12">
    <location>
        <begin position="297"/>
        <end position="477"/>
    </location>
</feature>
<comment type="caution">
    <text evidence="15">The sequence shown here is derived from an EMBL/GenBank/DDBJ whole genome shotgun (WGS) entry which is preliminary data.</text>
</comment>
<evidence type="ECO:0000256" key="8">
    <source>
        <dbReference type="ARBA" id="ARBA00023295"/>
    </source>
</evidence>
<evidence type="ECO:0000256" key="7">
    <source>
        <dbReference type="ARBA" id="ARBA00023242"/>
    </source>
</evidence>
<dbReference type="Pfam" id="PF18564">
    <property type="entry name" value="Glyco_hydro_5_C"/>
    <property type="match status" value="1"/>
</dbReference>
<dbReference type="SUPFAM" id="SSF51445">
    <property type="entry name" value="(Trans)glycosidases"/>
    <property type="match status" value="1"/>
</dbReference>
<dbReference type="FunFam" id="1.10.20.10:FF:000103">
    <property type="entry name" value="Histone H2A type 1"/>
    <property type="match status" value="1"/>
</dbReference>
<evidence type="ECO:0000256" key="5">
    <source>
        <dbReference type="ARBA" id="ARBA00022454"/>
    </source>
</evidence>
<evidence type="ECO:0000259" key="13">
    <source>
        <dbReference type="Pfam" id="PF16211"/>
    </source>
</evidence>
<dbReference type="InterPro" id="IPR017853">
    <property type="entry name" value="GH"/>
</dbReference>
<feature type="compositionally biased region" description="Polar residues" evidence="10">
    <location>
        <begin position="102"/>
        <end position="112"/>
    </location>
</feature>
<dbReference type="GO" id="GO:0005634">
    <property type="term" value="C:nucleus"/>
    <property type="evidence" value="ECO:0007669"/>
    <property type="project" value="UniProtKB-SubCell"/>
</dbReference>
<dbReference type="GO" id="GO:0046982">
    <property type="term" value="F:protein heterodimerization activity"/>
    <property type="evidence" value="ECO:0007669"/>
    <property type="project" value="InterPro"/>
</dbReference>
<dbReference type="Gene3D" id="2.60.40.1180">
    <property type="entry name" value="Golgi alpha-mannosidase II"/>
    <property type="match status" value="1"/>
</dbReference>
<gene>
    <name evidence="15" type="ORF">ALEPTO_LOCUS8590</name>
</gene>
<protein>
    <submittedName>
        <fullName evidence="15">1062_t:CDS:1</fullName>
    </submittedName>
</protein>
<evidence type="ECO:0000256" key="1">
    <source>
        <dbReference type="ARBA" id="ARBA00004123"/>
    </source>
</evidence>
<proteinExistence type="inferred from homology"/>
<dbReference type="Pfam" id="PF00150">
    <property type="entry name" value="Cellulase"/>
    <property type="match status" value="1"/>
</dbReference>
<keyword evidence="5" id="KW-0158">Chromosome</keyword>
<dbReference type="GO" id="GO:0004553">
    <property type="term" value="F:hydrolase activity, hydrolyzing O-glycosyl compounds"/>
    <property type="evidence" value="ECO:0007669"/>
    <property type="project" value="InterPro"/>
</dbReference>
<name>A0A9N9CQR4_9GLOM</name>
<evidence type="ECO:0000313" key="16">
    <source>
        <dbReference type="Proteomes" id="UP000789508"/>
    </source>
</evidence>
<feature type="domain" description="Glycoside hydrolase family 5 C-terminal" evidence="14">
    <location>
        <begin position="511"/>
        <end position="588"/>
    </location>
</feature>
<evidence type="ECO:0000259" key="11">
    <source>
        <dbReference type="Pfam" id="PF00125"/>
    </source>
</evidence>
<dbReference type="Gene3D" id="1.10.20.10">
    <property type="entry name" value="Histone, subunit A"/>
    <property type="match status" value="1"/>
</dbReference>
<evidence type="ECO:0000256" key="2">
    <source>
        <dbReference type="ARBA" id="ARBA00004286"/>
    </source>
</evidence>
<comment type="subcellular location">
    <subcellularLocation>
        <location evidence="2">Chromosome</location>
    </subcellularLocation>
    <subcellularLocation>
        <location evidence="1">Nucleus</location>
    </subcellularLocation>
</comment>
<evidence type="ECO:0000256" key="3">
    <source>
        <dbReference type="ARBA" id="ARBA00005641"/>
    </source>
</evidence>
<dbReference type="InterPro" id="IPR041036">
    <property type="entry name" value="GH5_C"/>
</dbReference>
<accession>A0A9N9CQR4</accession>
<dbReference type="PRINTS" id="PR00620">
    <property type="entry name" value="HISTONEH2A"/>
</dbReference>
<dbReference type="CDD" id="cd00074">
    <property type="entry name" value="HFD_H2A"/>
    <property type="match status" value="1"/>
</dbReference>
<dbReference type="GO" id="GO:0000272">
    <property type="term" value="P:polysaccharide catabolic process"/>
    <property type="evidence" value="ECO:0007669"/>
    <property type="project" value="InterPro"/>
</dbReference>
<dbReference type="InterPro" id="IPR032454">
    <property type="entry name" value="Histone_H2A_C"/>
</dbReference>
<organism evidence="15 16">
    <name type="scientific">Ambispora leptoticha</name>
    <dbReference type="NCBI Taxonomy" id="144679"/>
    <lineage>
        <taxon>Eukaryota</taxon>
        <taxon>Fungi</taxon>
        <taxon>Fungi incertae sedis</taxon>
        <taxon>Mucoromycota</taxon>
        <taxon>Glomeromycotina</taxon>
        <taxon>Glomeromycetes</taxon>
        <taxon>Archaeosporales</taxon>
        <taxon>Ambisporaceae</taxon>
        <taxon>Ambispora</taxon>
    </lineage>
</organism>
<dbReference type="InterPro" id="IPR007125">
    <property type="entry name" value="H2A/H2B/H3"/>
</dbReference>
<keyword evidence="16" id="KW-1185">Reference proteome</keyword>
<dbReference type="InterPro" id="IPR001547">
    <property type="entry name" value="Glyco_hydro_5"/>
</dbReference>
<feature type="domain" description="Histone H2A C-terminal" evidence="13">
    <location>
        <begin position="58"/>
        <end position="91"/>
    </location>
</feature>
<feature type="region of interest" description="Disordered" evidence="10">
    <location>
        <begin position="80"/>
        <end position="118"/>
    </location>
</feature>
<dbReference type="GO" id="GO:0003677">
    <property type="term" value="F:DNA binding"/>
    <property type="evidence" value="ECO:0007669"/>
    <property type="project" value="InterPro"/>
</dbReference>
<dbReference type="Pfam" id="PF16211">
    <property type="entry name" value="Histone_H2A_C"/>
    <property type="match status" value="1"/>
</dbReference>
<dbReference type="GO" id="GO:0030527">
    <property type="term" value="F:structural constituent of chromatin"/>
    <property type="evidence" value="ECO:0007669"/>
    <property type="project" value="InterPro"/>
</dbReference>
<dbReference type="InterPro" id="IPR009072">
    <property type="entry name" value="Histone-fold"/>
</dbReference>
<dbReference type="GO" id="GO:0016042">
    <property type="term" value="P:lipid catabolic process"/>
    <property type="evidence" value="ECO:0007669"/>
    <property type="project" value="UniProtKB-ARBA"/>
</dbReference>
<dbReference type="InterPro" id="IPR013780">
    <property type="entry name" value="Glyco_hydro_b"/>
</dbReference>
<dbReference type="OrthoDB" id="1887033at2759"/>
<evidence type="ECO:0000259" key="14">
    <source>
        <dbReference type="Pfam" id="PF18564"/>
    </source>
</evidence>
<dbReference type="SMART" id="SM00414">
    <property type="entry name" value="H2A"/>
    <property type="match status" value="1"/>
</dbReference>
<evidence type="ECO:0000256" key="4">
    <source>
        <dbReference type="ARBA" id="ARBA00010691"/>
    </source>
</evidence>
<dbReference type="SUPFAM" id="SSF47113">
    <property type="entry name" value="Histone-fold"/>
    <property type="match status" value="1"/>
</dbReference>
<dbReference type="PANTHER" id="PTHR31308">
    <property type="match status" value="1"/>
</dbReference>
<keyword evidence="6 9" id="KW-0378">Hydrolase</keyword>
<dbReference type="GO" id="GO:0000786">
    <property type="term" value="C:nucleosome"/>
    <property type="evidence" value="ECO:0007669"/>
    <property type="project" value="InterPro"/>
</dbReference>
<comment type="similarity">
    <text evidence="3 9">Belongs to the glycosyl hydrolase 5 (cellulase A) family.</text>
</comment>